<dbReference type="Proteomes" id="UP000798662">
    <property type="component" value="Chromosome 2"/>
</dbReference>
<keyword evidence="2" id="KW-1185">Reference proteome</keyword>
<protein>
    <submittedName>
        <fullName evidence="1">Uncharacterized protein</fullName>
    </submittedName>
</protein>
<reference evidence="1" key="1">
    <citation type="submission" date="2019-11" db="EMBL/GenBank/DDBJ databases">
        <title>Nori genome reveals adaptations in red seaweeds to the harsh intertidal environment.</title>
        <authorList>
            <person name="Wang D."/>
            <person name="Mao Y."/>
        </authorList>
    </citation>
    <scope>NUCLEOTIDE SEQUENCE</scope>
    <source>
        <tissue evidence="1">Gametophyte</tissue>
    </source>
</reference>
<sequence>MAAFVGPAAALAGRRPPRLGASTFAGSPTPAGTAAGVSAAPPPRRAAARRGRRPSGWAPPLPAARRAVVVTAAAGSPPVAFPAAPDRPLHVLLLGGGGREHALSAAVAASPRLASLTVAPGNVGMATLPRTTTRPGFGGADDPAAVVALAAEVAADLVIVGPEAPLVAGVVDALEAAGVPAFGPSAGAAALEGSKAYMKDFLARHAVPSAWYGTFSDAGEAKAFLRSRVATDGGGRCVVKADGLAAGKGVLLCHTLAEAEAAVDAMLTGGAFGAAGSTVVIEEFLDGEELSFFAVVDGAAAVPLASAQDHKAAGEGDTGPNTGGMGAYSPAPVCSPALAAKIMEEVVGPTVRGMVAEGVPFTGVLYTGLMVAPGGDVKVLEFNVRFGDPECQVLVARLASDLLPLLSAAARHRLADEYEVWGGGSATTAAAATPAKARLEWHPHAAVVVVLASEGYPGAYKAAVGSVISGLDTADALDGVTVYHAGTAPLKGATDAPPAADGDAAAGGVVPAVAAAGGRVLGVTAVGPTIAAAKARAMMADVVRSAVYPYAV</sequence>
<evidence type="ECO:0000313" key="1">
    <source>
        <dbReference type="EMBL" id="KAK1866672.1"/>
    </source>
</evidence>
<organism evidence="1 2">
    <name type="scientific">Pyropia yezoensis</name>
    <name type="common">Susabi-nori</name>
    <name type="synonym">Porphyra yezoensis</name>
    <dbReference type="NCBI Taxonomy" id="2788"/>
    <lineage>
        <taxon>Eukaryota</taxon>
        <taxon>Rhodophyta</taxon>
        <taxon>Bangiophyceae</taxon>
        <taxon>Bangiales</taxon>
        <taxon>Bangiaceae</taxon>
        <taxon>Pyropia</taxon>
    </lineage>
</organism>
<accession>A0ACC3C929</accession>
<evidence type="ECO:0000313" key="2">
    <source>
        <dbReference type="Proteomes" id="UP000798662"/>
    </source>
</evidence>
<proteinExistence type="predicted"/>
<name>A0ACC3C929_PYRYE</name>
<comment type="caution">
    <text evidence="1">The sequence shown here is derived from an EMBL/GenBank/DDBJ whole genome shotgun (WGS) entry which is preliminary data.</text>
</comment>
<dbReference type="EMBL" id="CM020619">
    <property type="protein sequence ID" value="KAK1866672.1"/>
    <property type="molecule type" value="Genomic_DNA"/>
</dbReference>
<gene>
    <name evidence="1" type="ORF">I4F81_009188</name>
</gene>